<dbReference type="PANTHER" id="PTHR16133:SF0">
    <property type="entry name" value="ZINC_IRON REGULATED TRANSPORTER-RELATED PROTEIN 102B, ISOFORM E"/>
    <property type="match status" value="1"/>
</dbReference>
<dbReference type="Proteomes" id="UP000076154">
    <property type="component" value="Unassembled WGS sequence"/>
</dbReference>
<dbReference type="InterPro" id="IPR045891">
    <property type="entry name" value="ZIP9"/>
</dbReference>
<feature type="transmembrane region" description="Helical" evidence="7">
    <location>
        <begin position="232"/>
        <end position="253"/>
    </location>
</feature>
<keyword evidence="4 7" id="KW-1133">Transmembrane helix</keyword>
<evidence type="ECO:0000256" key="1">
    <source>
        <dbReference type="ARBA" id="ARBA00004127"/>
    </source>
</evidence>
<dbReference type="GO" id="GO:0046873">
    <property type="term" value="F:metal ion transmembrane transporter activity"/>
    <property type="evidence" value="ECO:0007669"/>
    <property type="project" value="InterPro"/>
</dbReference>
<dbReference type="GO" id="GO:0000139">
    <property type="term" value="C:Golgi membrane"/>
    <property type="evidence" value="ECO:0007669"/>
    <property type="project" value="UniProtKB-SubCell"/>
</dbReference>
<proteinExistence type="predicted"/>
<accession>A0A369JDK5</accession>
<comment type="caution">
    <text evidence="9">The sequence shown here is derived from an EMBL/GenBank/DDBJ whole genome shotgun (WGS) entry which is preliminary data.</text>
</comment>
<organism evidence="9 10">
    <name type="scientific">Hypsizygus marmoreus</name>
    <name type="common">White beech mushroom</name>
    <name type="synonym">Agaricus marmoreus</name>
    <dbReference type="NCBI Taxonomy" id="39966"/>
    <lineage>
        <taxon>Eukaryota</taxon>
        <taxon>Fungi</taxon>
        <taxon>Dikarya</taxon>
        <taxon>Basidiomycota</taxon>
        <taxon>Agaricomycotina</taxon>
        <taxon>Agaricomycetes</taxon>
        <taxon>Agaricomycetidae</taxon>
        <taxon>Agaricales</taxon>
        <taxon>Tricholomatineae</taxon>
        <taxon>Lyophyllaceae</taxon>
        <taxon>Hypsizygus</taxon>
    </lineage>
</organism>
<dbReference type="InterPro" id="IPR003689">
    <property type="entry name" value="ZIP"/>
</dbReference>
<evidence type="ECO:0000256" key="7">
    <source>
        <dbReference type="SAM" id="Phobius"/>
    </source>
</evidence>
<dbReference type="PANTHER" id="PTHR16133">
    <property type="entry name" value="SOLUTE CARRIER FAMILY 39 ZINC TRANSPORTER , MEMBER 9-RELATED"/>
    <property type="match status" value="1"/>
</dbReference>
<dbReference type="OrthoDB" id="19859at2759"/>
<evidence type="ECO:0000256" key="8">
    <source>
        <dbReference type="SAM" id="SignalP"/>
    </source>
</evidence>
<evidence type="ECO:0000256" key="3">
    <source>
        <dbReference type="ARBA" id="ARBA00022692"/>
    </source>
</evidence>
<gene>
    <name evidence="9" type="primary">slc39a9-a</name>
    <name evidence="9" type="ORF">Hypma_000950</name>
</gene>
<feature type="transmembrane region" description="Helical" evidence="7">
    <location>
        <begin position="300"/>
        <end position="318"/>
    </location>
</feature>
<keyword evidence="8" id="KW-0732">Signal</keyword>
<evidence type="ECO:0000313" key="10">
    <source>
        <dbReference type="Proteomes" id="UP000076154"/>
    </source>
</evidence>
<feature type="chain" id="PRO_5016902906" evidence="8">
    <location>
        <begin position="17"/>
        <end position="321"/>
    </location>
</feature>
<feature type="transmembrane region" description="Helical" evidence="7">
    <location>
        <begin position="73"/>
        <end position="91"/>
    </location>
</feature>
<reference evidence="9" key="1">
    <citation type="submission" date="2018-04" db="EMBL/GenBank/DDBJ databases">
        <title>Whole genome sequencing of Hypsizygus marmoreus.</title>
        <authorList>
            <person name="Choi I.-G."/>
            <person name="Min B."/>
            <person name="Kim J.-G."/>
            <person name="Kim S."/>
            <person name="Oh Y.-L."/>
            <person name="Kong W.-S."/>
            <person name="Park H."/>
            <person name="Jeong J."/>
            <person name="Song E.-S."/>
        </authorList>
    </citation>
    <scope>NUCLEOTIDE SEQUENCE [LARGE SCALE GENOMIC DNA]</scope>
    <source>
        <strain evidence="9">51987-8</strain>
    </source>
</reference>
<sequence>MLALLALMSFVLGVSSFACGILPLSFAFSKSYLDRLSALGTGLLLGAALGVIIPEGIETVAASNPSKLPTSQIALSLLTGFTFMLIVEQLVSPHSHSHPPNDELSLHTVKGEVHPSPADIQFDAELGDIEREEGMDHAGYVQPVPSAPSAPSESTSSTSRAFALTFGLVIHGLADGLALGVSSLAKDASGGTSALSLIVFLALIIHKAPTSLALTTSLLATSLPRAKCKKHLIAFSASTPVGAIASYLLFSLLGNGDGGWTGIALLISGGTFLYVATVLQPVSEHSGSHTPGEMRSVTRVLYISVGMFIPFLLSGLFGHGH</sequence>
<keyword evidence="3 7" id="KW-0812">Transmembrane</keyword>
<evidence type="ECO:0000256" key="2">
    <source>
        <dbReference type="ARBA" id="ARBA00004394"/>
    </source>
</evidence>
<dbReference type="InParanoid" id="A0A369JDK5"/>
<dbReference type="EMBL" id="LUEZ02000107">
    <property type="protein sequence ID" value="RDB17793.1"/>
    <property type="molecule type" value="Genomic_DNA"/>
</dbReference>
<dbReference type="STRING" id="39966.A0A369JDK5"/>
<feature type="transmembrane region" description="Helical" evidence="7">
    <location>
        <begin position="36"/>
        <end position="53"/>
    </location>
</feature>
<dbReference type="GO" id="GO:0006829">
    <property type="term" value="P:zinc ion transport"/>
    <property type="evidence" value="ECO:0007669"/>
    <property type="project" value="InterPro"/>
</dbReference>
<evidence type="ECO:0000256" key="5">
    <source>
        <dbReference type="ARBA" id="ARBA00023034"/>
    </source>
</evidence>
<feature type="transmembrane region" description="Helical" evidence="7">
    <location>
        <begin position="197"/>
        <end position="220"/>
    </location>
</feature>
<feature type="transmembrane region" description="Helical" evidence="7">
    <location>
        <begin position="259"/>
        <end position="279"/>
    </location>
</feature>
<keyword evidence="10" id="KW-1185">Reference proteome</keyword>
<keyword evidence="5" id="KW-0333">Golgi apparatus</keyword>
<evidence type="ECO:0000256" key="6">
    <source>
        <dbReference type="ARBA" id="ARBA00023136"/>
    </source>
</evidence>
<evidence type="ECO:0000313" key="9">
    <source>
        <dbReference type="EMBL" id="RDB17793.1"/>
    </source>
</evidence>
<feature type="signal peptide" evidence="8">
    <location>
        <begin position="1"/>
        <end position="16"/>
    </location>
</feature>
<protein>
    <submittedName>
        <fullName evidence="9">Zinc transporter ZIP9-A</fullName>
    </submittedName>
</protein>
<name>A0A369JDK5_HYPMA</name>
<keyword evidence="6 7" id="KW-0472">Membrane</keyword>
<dbReference type="Pfam" id="PF02535">
    <property type="entry name" value="Zip"/>
    <property type="match status" value="1"/>
</dbReference>
<evidence type="ECO:0000256" key="4">
    <source>
        <dbReference type="ARBA" id="ARBA00022989"/>
    </source>
</evidence>
<feature type="transmembrane region" description="Helical" evidence="7">
    <location>
        <begin position="6"/>
        <end position="29"/>
    </location>
</feature>
<feature type="transmembrane region" description="Helical" evidence="7">
    <location>
        <begin position="161"/>
        <end position="185"/>
    </location>
</feature>
<dbReference type="AlphaFoldDB" id="A0A369JDK5"/>
<comment type="subcellular location">
    <subcellularLocation>
        <location evidence="1">Endomembrane system</location>
        <topology evidence="1">Multi-pass membrane protein</topology>
    </subcellularLocation>
    <subcellularLocation>
        <location evidence="2">Golgi apparatus membrane</location>
    </subcellularLocation>
</comment>